<dbReference type="Proteomes" id="UP000248863">
    <property type="component" value="Unassembled WGS sequence"/>
</dbReference>
<reference evidence="5 6" key="1">
    <citation type="submission" date="2017-07" db="EMBL/GenBank/DDBJ databases">
        <title>Draft Genome Sequences of Select Purple Nonsulfur Bacteria.</title>
        <authorList>
            <person name="Lasarre B."/>
            <person name="Mckinlay J.B."/>
        </authorList>
    </citation>
    <scope>NUCLEOTIDE SEQUENCE [LARGE SCALE GENOMIC DNA]</scope>
    <source>
        <strain evidence="5 6">DSM 11907</strain>
    </source>
</reference>
<dbReference type="Gene3D" id="3.30.465.10">
    <property type="match status" value="1"/>
</dbReference>
<dbReference type="SUPFAM" id="SSF56176">
    <property type="entry name" value="FAD-binding/transporter-associated domain-like"/>
    <property type="match status" value="1"/>
</dbReference>
<dbReference type="AlphaFoldDB" id="A0A327KH53"/>
<evidence type="ECO:0000259" key="4">
    <source>
        <dbReference type="PROSITE" id="PS51387"/>
    </source>
</evidence>
<keyword evidence="6" id="KW-1185">Reference proteome</keyword>
<sequence length="291" mass="30828">MHPFAYHQPKSLDETIALLSQHGRTADLMAGGTDLLVEIKESIRRPAVVVDIKRVPGLGDLVCDATRGLRIGALVTVRAIETSLEVQRLYPALAQAAREIGSIQIRNRATVVGNVCRASPSADTLPPLVAYGATIEMVGPGGPRRLPLEDFFTGPGKTALGPSEIVTAIVLPPPAAASGADYIKHGRRRAMELATVGVAVSLRRDGDVCRDLRIVLGAVAPTPIRARAAEAALEGAVPDEPTVASAGRMARDDSRPISNVRASADYRRAMVEVLTRRAVATAWARACGETR</sequence>
<dbReference type="SMART" id="SM01092">
    <property type="entry name" value="CO_deh_flav_C"/>
    <property type="match status" value="1"/>
</dbReference>
<dbReference type="GO" id="GO:0071949">
    <property type="term" value="F:FAD binding"/>
    <property type="evidence" value="ECO:0007669"/>
    <property type="project" value="InterPro"/>
</dbReference>
<dbReference type="Pfam" id="PF03450">
    <property type="entry name" value="CO_deh_flav_C"/>
    <property type="match status" value="1"/>
</dbReference>
<dbReference type="InterPro" id="IPR036318">
    <property type="entry name" value="FAD-bd_PCMH-like_sf"/>
</dbReference>
<dbReference type="GO" id="GO:0016491">
    <property type="term" value="F:oxidoreductase activity"/>
    <property type="evidence" value="ECO:0007669"/>
    <property type="project" value="UniProtKB-KW"/>
</dbReference>
<dbReference type="Gene3D" id="3.30.43.10">
    <property type="entry name" value="Uridine Diphospho-n-acetylenolpyruvylglucosamine Reductase, domain 2"/>
    <property type="match status" value="1"/>
</dbReference>
<evidence type="ECO:0000256" key="1">
    <source>
        <dbReference type="ARBA" id="ARBA00022630"/>
    </source>
</evidence>
<proteinExistence type="predicted"/>
<dbReference type="InterPro" id="IPR016169">
    <property type="entry name" value="FAD-bd_PCMH_sub2"/>
</dbReference>
<evidence type="ECO:0000313" key="6">
    <source>
        <dbReference type="Proteomes" id="UP000248863"/>
    </source>
</evidence>
<dbReference type="SUPFAM" id="SSF55447">
    <property type="entry name" value="CO dehydrogenase flavoprotein C-terminal domain-like"/>
    <property type="match status" value="1"/>
</dbReference>
<dbReference type="InterPro" id="IPR036683">
    <property type="entry name" value="CO_DH_flav_C_dom_sf"/>
</dbReference>
<name>A0A327KH53_9BRAD</name>
<dbReference type="EMBL" id="NPEU01000200">
    <property type="protein sequence ID" value="RAI36963.1"/>
    <property type="molecule type" value="Genomic_DNA"/>
</dbReference>
<protein>
    <submittedName>
        <fullName evidence="5">Dehydrogenase</fullName>
    </submittedName>
</protein>
<evidence type="ECO:0000313" key="5">
    <source>
        <dbReference type="EMBL" id="RAI36963.1"/>
    </source>
</evidence>
<organism evidence="5 6">
    <name type="scientific">Rhodoplanes elegans</name>
    <dbReference type="NCBI Taxonomy" id="29408"/>
    <lineage>
        <taxon>Bacteria</taxon>
        <taxon>Pseudomonadati</taxon>
        <taxon>Pseudomonadota</taxon>
        <taxon>Alphaproteobacteria</taxon>
        <taxon>Hyphomicrobiales</taxon>
        <taxon>Nitrobacteraceae</taxon>
        <taxon>Rhodoplanes</taxon>
    </lineage>
</organism>
<keyword evidence="2" id="KW-0274">FAD</keyword>
<dbReference type="InterPro" id="IPR005107">
    <property type="entry name" value="CO_DH_flav_C"/>
</dbReference>
<accession>A0A327KH53</accession>
<evidence type="ECO:0000256" key="3">
    <source>
        <dbReference type="ARBA" id="ARBA00023002"/>
    </source>
</evidence>
<dbReference type="OrthoDB" id="9793944at2"/>
<feature type="domain" description="FAD-binding PCMH-type" evidence="4">
    <location>
        <begin position="1"/>
        <end position="176"/>
    </location>
</feature>
<dbReference type="PANTHER" id="PTHR42659">
    <property type="entry name" value="XANTHINE DEHYDROGENASE SUBUNIT C-RELATED"/>
    <property type="match status" value="1"/>
</dbReference>
<keyword evidence="1" id="KW-0285">Flavoprotein</keyword>
<dbReference type="PANTHER" id="PTHR42659:SF2">
    <property type="entry name" value="XANTHINE DEHYDROGENASE SUBUNIT C-RELATED"/>
    <property type="match status" value="1"/>
</dbReference>
<gene>
    <name evidence="5" type="ORF">CH338_16845</name>
</gene>
<dbReference type="Gene3D" id="3.30.390.50">
    <property type="entry name" value="CO dehydrogenase flavoprotein, C-terminal domain"/>
    <property type="match status" value="1"/>
</dbReference>
<keyword evidence="3" id="KW-0560">Oxidoreductase</keyword>
<evidence type="ECO:0000256" key="2">
    <source>
        <dbReference type="ARBA" id="ARBA00022827"/>
    </source>
</evidence>
<dbReference type="PROSITE" id="PS51387">
    <property type="entry name" value="FAD_PCMH"/>
    <property type="match status" value="1"/>
</dbReference>
<dbReference type="InterPro" id="IPR016166">
    <property type="entry name" value="FAD-bd_PCMH"/>
</dbReference>
<dbReference type="InterPro" id="IPR051312">
    <property type="entry name" value="Diverse_Substr_Oxidored"/>
</dbReference>
<dbReference type="InterPro" id="IPR016167">
    <property type="entry name" value="FAD-bd_PCMH_sub1"/>
</dbReference>
<dbReference type="Pfam" id="PF00941">
    <property type="entry name" value="FAD_binding_5"/>
    <property type="match status" value="1"/>
</dbReference>
<dbReference type="RefSeq" id="WP_111358299.1">
    <property type="nucleotide sequence ID" value="NZ_NHSK01000083.1"/>
</dbReference>
<dbReference type="InterPro" id="IPR002346">
    <property type="entry name" value="Mopterin_DH_FAD-bd"/>
</dbReference>
<comment type="caution">
    <text evidence="5">The sequence shown here is derived from an EMBL/GenBank/DDBJ whole genome shotgun (WGS) entry which is preliminary data.</text>
</comment>